<dbReference type="RefSeq" id="WP_179583296.1">
    <property type="nucleotide sequence ID" value="NZ_JACBYR010000001.1"/>
</dbReference>
<evidence type="ECO:0000256" key="7">
    <source>
        <dbReference type="ARBA" id="ARBA00022898"/>
    </source>
</evidence>
<keyword evidence="5" id="KW-0808">Transferase</keyword>
<dbReference type="Pfam" id="PF09084">
    <property type="entry name" value="NMT1"/>
    <property type="match status" value="1"/>
</dbReference>
<dbReference type="SUPFAM" id="SSF53850">
    <property type="entry name" value="Periplasmic binding protein-like II"/>
    <property type="match status" value="1"/>
</dbReference>
<dbReference type="GO" id="GO:0046872">
    <property type="term" value="F:metal ion binding"/>
    <property type="evidence" value="ECO:0007669"/>
    <property type="project" value="UniProtKB-KW"/>
</dbReference>
<sequence length="354" mass="38143">MRSLFSLPRRAVLLGLLALSAATIAIPESASAQAAAPSPVKIRFQLDWRFEASAIPYILAQRKGYFAQEGLDVAINVGSGASATVTRLATGTVDMGVGDMSSVIEFAANNPQLPARAVFLVYENSPAAIMTLKKTGIRRVADLKGKTIGSPVNDGARKVFPLLAAANGLAPTDVTWMSIEPAMRETMLVRGQVDAIAAYLASGLMSLEKLGVPADQIEILPYADNGVQIYGNAVLASTAFLQSHPDAVRGFLKAVARAFKDMYADRAEAVRALKAFEPLVEVPVETTRLNIFLDRQVDTPLSRRNGIGEIDPQRLQQNIDRLAPEMKLKTRPDAAGLIDMRYLPSRAERTVIAN</sequence>
<comment type="catalytic activity">
    <reaction evidence="11">
        <text>N(6)-(pyridoxal phosphate)-L-lysyl-[4-amino-5-hydroxymethyl-2-methylpyrimidine phosphate synthase] + L-histidyl-[4-amino-5-hydroxymethyl-2-methylpyrimidine phosphate synthase] + 2 Fe(3+) + 4 H2O = L-lysyl-[4-amino-5-hydroxymethyl-2-methylpyrimidine phosphate synthase] + (2S)-2-amino-5-hydroxy-4-oxopentanoyl-[4-amino-5-hydroxymethyl-2-methylpyrimidine phosphate synthase] + 4-amino-2-methyl-5-(phosphooxymethyl)pyrimidine + 3-oxopropanoate + 2 Fe(2+) + 2 H(+)</text>
        <dbReference type="Rhea" id="RHEA:65756"/>
        <dbReference type="Rhea" id="RHEA-COMP:16892"/>
        <dbReference type="Rhea" id="RHEA-COMP:16893"/>
        <dbReference type="Rhea" id="RHEA-COMP:16894"/>
        <dbReference type="Rhea" id="RHEA-COMP:16895"/>
        <dbReference type="ChEBI" id="CHEBI:15377"/>
        <dbReference type="ChEBI" id="CHEBI:15378"/>
        <dbReference type="ChEBI" id="CHEBI:29033"/>
        <dbReference type="ChEBI" id="CHEBI:29034"/>
        <dbReference type="ChEBI" id="CHEBI:29969"/>
        <dbReference type="ChEBI" id="CHEBI:29979"/>
        <dbReference type="ChEBI" id="CHEBI:33190"/>
        <dbReference type="ChEBI" id="CHEBI:58354"/>
        <dbReference type="ChEBI" id="CHEBI:143915"/>
        <dbReference type="ChEBI" id="CHEBI:157692"/>
    </reaction>
    <physiologicalReaction direction="left-to-right" evidence="11">
        <dbReference type="Rhea" id="RHEA:65757"/>
    </physiologicalReaction>
</comment>
<keyword evidence="12" id="KW-0732">Signal</keyword>
<dbReference type="InterPro" id="IPR027939">
    <property type="entry name" value="NMT1/THI5"/>
</dbReference>
<dbReference type="PANTHER" id="PTHR31528">
    <property type="entry name" value="4-AMINO-5-HYDROXYMETHYL-2-METHYLPYRIMIDINE PHOSPHATE SYNTHASE THI11-RELATED"/>
    <property type="match status" value="1"/>
</dbReference>
<dbReference type="PANTHER" id="PTHR31528:SF1">
    <property type="entry name" value="4-AMINO-5-HYDROXYMETHYL-2-METHYLPYRIMIDINE PHOSPHATE SYNTHASE THI11-RELATED"/>
    <property type="match status" value="1"/>
</dbReference>
<keyword evidence="7" id="KW-0663">Pyridoxal phosphate</keyword>
<proteinExistence type="inferred from homology"/>
<dbReference type="Proteomes" id="UP000542125">
    <property type="component" value="Unassembled WGS sequence"/>
</dbReference>
<evidence type="ECO:0000256" key="11">
    <source>
        <dbReference type="ARBA" id="ARBA00048179"/>
    </source>
</evidence>
<reference evidence="14 15" key="1">
    <citation type="submission" date="2020-07" db="EMBL/GenBank/DDBJ databases">
        <title>Genomic Encyclopedia of Type Strains, Phase IV (KMG-V): Genome sequencing to study the core and pangenomes of soil and plant-associated prokaryotes.</title>
        <authorList>
            <person name="Whitman W."/>
        </authorList>
    </citation>
    <scope>NUCLEOTIDE SEQUENCE [LARGE SCALE GENOMIC DNA]</scope>
    <source>
        <strain evidence="14 15">SAS40</strain>
    </source>
</reference>
<evidence type="ECO:0000256" key="3">
    <source>
        <dbReference type="ARBA" id="ARBA00009406"/>
    </source>
</evidence>
<accession>A0A7Y9LLL3</accession>
<evidence type="ECO:0000256" key="9">
    <source>
        <dbReference type="ARBA" id="ARBA00023004"/>
    </source>
</evidence>
<evidence type="ECO:0000256" key="8">
    <source>
        <dbReference type="ARBA" id="ARBA00022977"/>
    </source>
</evidence>
<keyword evidence="8" id="KW-0784">Thiamine biosynthesis</keyword>
<feature type="signal peptide" evidence="12">
    <location>
        <begin position="1"/>
        <end position="34"/>
    </location>
</feature>
<feature type="chain" id="PRO_5031469831" description="Thiamine pyrimidine synthase" evidence="12">
    <location>
        <begin position="35"/>
        <end position="354"/>
    </location>
</feature>
<evidence type="ECO:0000313" key="15">
    <source>
        <dbReference type="Proteomes" id="UP000542125"/>
    </source>
</evidence>
<keyword evidence="9" id="KW-0408">Iron</keyword>
<evidence type="ECO:0000259" key="13">
    <source>
        <dbReference type="Pfam" id="PF09084"/>
    </source>
</evidence>
<protein>
    <recommendedName>
        <fullName evidence="10">Thiamine pyrimidine synthase</fullName>
    </recommendedName>
</protein>
<feature type="domain" description="SsuA/THI5-like" evidence="13">
    <location>
        <begin position="54"/>
        <end position="269"/>
    </location>
</feature>
<evidence type="ECO:0000256" key="5">
    <source>
        <dbReference type="ARBA" id="ARBA00022679"/>
    </source>
</evidence>
<dbReference type="AlphaFoldDB" id="A0A7Y9LLL3"/>
<evidence type="ECO:0000256" key="6">
    <source>
        <dbReference type="ARBA" id="ARBA00022723"/>
    </source>
</evidence>
<comment type="subunit">
    <text evidence="4">Homodimer.</text>
</comment>
<evidence type="ECO:0000256" key="12">
    <source>
        <dbReference type="SAM" id="SignalP"/>
    </source>
</evidence>
<evidence type="ECO:0000256" key="10">
    <source>
        <dbReference type="ARBA" id="ARBA00033171"/>
    </source>
</evidence>
<dbReference type="GO" id="GO:0009228">
    <property type="term" value="P:thiamine biosynthetic process"/>
    <property type="evidence" value="ECO:0007669"/>
    <property type="project" value="UniProtKB-KW"/>
</dbReference>
<evidence type="ECO:0000256" key="2">
    <source>
        <dbReference type="ARBA" id="ARBA00004948"/>
    </source>
</evidence>
<comment type="pathway">
    <text evidence="2">Cofactor biosynthesis; thiamine diphosphate biosynthesis.</text>
</comment>
<comment type="caution">
    <text evidence="14">The sequence shown here is derived from an EMBL/GenBank/DDBJ whole genome shotgun (WGS) entry which is preliminary data.</text>
</comment>
<gene>
    <name evidence="14" type="ORF">FHW18_000616</name>
</gene>
<dbReference type="EMBL" id="JACBYR010000001">
    <property type="protein sequence ID" value="NYE81345.1"/>
    <property type="molecule type" value="Genomic_DNA"/>
</dbReference>
<comment type="similarity">
    <text evidence="3">Belongs to the NMT1/THI5 family.</text>
</comment>
<evidence type="ECO:0000313" key="14">
    <source>
        <dbReference type="EMBL" id="NYE81345.1"/>
    </source>
</evidence>
<keyword evidence="6" id="KW-0479">Metal-binding</keyword>
<dbReference type="GO" id="GO:0016740">
    <property type="term" value="F:transferase activity"/>
    <property type="evidence" value="ECO:0007669"/>
    <property type="project" value="UniProtKB-KW"/>
</dbReference>
<keyword evidence="15" id="KW-1185">Reference proteome</keyword>
<evidence type="ECO:0000256" key="1">
    <source>
        <dbReference type="ARBA" id="ARBA00003469"/>
    </source>
</evidence>
<dbReference type="InterPro" id="IPR015168">
    <property type="entry name" value="SsuA/THI5"/>
</dbReference>
<organism evidence="14 15">
    <name type="scientific">Pigmentiphaga litoralis</name>
    <dbReference type="NCBI Taxonomy" id="516702"/>
    <lineage>
        <taxon>Bacteria</taxon>
        <taxon>Pseudomonadati</taxon>
        <taxon>Pseudomonadota</taxon>
        <taxon>Betaproteobacteria</taxon>
        <taxon>Burkholderiales</taxon>
        <taxon>Alcaligenaceae</taxon>
        <taxon>Pigmentiphaga</taxon>
    </lineage>
</organism>
<name>A0A7Y9LLL3_9BURK</name>
<evidence type="ECO:0000256" key="4">
    <source>
        <dbReference type="ARBA" id="ARBA00011738"/>
    </source>
</evidence>
<dbReference type="Gene3D" id="3.40.190.10">
    <property type="entry name" value="Periplasmic binding protein-like II"/>
    <property type="match status" value="2"/>
</dbReference>
<comment type="function">
    <text evidence="1">Responsible for the formation of the pyrimidine heterocycle in the thiamine biosynthesis pathway. Catalyzes the formation of hydroxymethylpyrimidine phosphate (HMP-P) from histidine and pyridoxal phosphate (PLP). The protein uses PLP and the active site histidine to form HMP-P, generating an inactive enzyme. The enzyme can only undergo a single turnover, which suggests it is a suicide enzyme.</text>
</comment>